<sequence length="296" mass="31616">MTTPDPTLTQDGGRGAVVVERHFPHPVERVWQAVTQPEHLAHWFPGSPEFELHAGGSVRFPDFAGRPAESGTVLECEIPHRLRFSWDTDELLLELSGDADGTRLVLTHAFDDIAGAASFATGWEACLVGLTAVIAQEDVPDPGPRRERHEELARRFRLGRPTVTTAAEGWSARFERQLVCSAGTAWELFLGGAAEPDIVHPVPAIGEQLRAPQAPEVVLGTVTEVQAPTLLAFDTGPGEPGDHVRLELVEGTGHGARLLLTVRGADPAQKEAALEQWGLGAVDAIAEAALEASVGA</sequence>
<protein>
    <submittedName>
        <fullName evidence="3">Uncharacterized protein YndB with AHSA1/START domain</fullName>
    </submittedName>
</protein>
<dbReference type="CDD" id="cd08899">
    <property type="entry name" value="SRPBCC_CalC_Aha1-like_6"/>
    <property type="match status" value="1"/>
</dbReference>
<keyword evidence="4" id="KW-1185">Reference proteome</keyword>
<evidence type="ECO:0000256" key="1">
    <source>
        <dbReference type="ARBA" id="ARBA00006817"/>
    </source>
</evidence>
<evidence type="ECO:0000259" key="2">
    <source>
        <dbReference type="Pfam" id="PF08327"/>
    </source>
</evidence>
<feature type="domain" description="Activator of Hsp90 ATPase homologue 1/2-like C-terminal" evidence="2">
    <location>
        <begin position="25"/>
        <end position="134"/>
    </location>
</feature>
<comment type="caution">
    <text evidence="3">The sequence shown here is derived from an EMBL/GenBank/DDBJ whole genome shotgun (WGS) entry which is preliminary data.</text>
</comment>
<accession>A0ABS4WXB0</accession>
<dbReference type="InterPro" id="IPR013538">
    <property type="entry name" value="ASHA1/2-like_C"/>
</dbReference>
<dbReference type="EMBL" id="JAGIOD010000001">
    <property type="protein sequence ID" value="MBP2380850.1"/>
    <property type="molecule type" value="Genomic_DNA"/>
</dbReference>
<dbReference type="Pfam" id="PF08327">
    <property type="entry name" value="AHSA1"/>
    <property type="match status" value="1"/>
</dbReference>
<name>A0ABS4WXB0_9MICO</name>
<reference evidence="3 4" key="1">
    <citation type="submission" date="2021-03" db="EMBL/GenBank/DDBJ databases">
        <title>Sequencing the genomes of 1000 actinobacteria strains.</title>
        <authorList>
            <person name="Klenk H.-P."/>
        </authorList>
    </citation>
    <scope>NUCLEOTIDE SEQUENCE [LARGE SCALE GENOMIC DNA]</scope>
    <source>
        <strain evidence="3 4">DSM 14566</strain>
    </source>
</reference>
<dbReference type="SUPFAM" id="SSF55961">
    <property type="entry name" value="Bet v1-like"/>
    <property type="match status" value="2"/>
</dbReference>
<proteinExistence type="inferred from homology"/>
<dbReference type="Gene3D" id="3.30.530.20">
    <property type="match status" value="2"/>
</dbReference>
<comment type="similarity">
    <text evidence="1">Belongs to the AHA1 family.</text>
</comment>
<dbReference type="RefSeq" id="WP_209899433.1">
    <property type="nucleotide sequence ID" value="NZ_BAAAJW010000035.1"/>
</dbReference>
<evidence type="ECO:0000313" key="4">
    <source>
        <dbReference type="Proteomes" id="UP001519290"/>
    </source>
</evidence>
<evidence type="ECO:0000313" key="3">
    <source>
        <dbReference type="EMBL" id="MBP2380850.1"/>
    </source>
</evidence>
<gene>
    <name evidence="3" type="ORF">JOF43_000807</name>
</gene>
<dbReference type="InterPro" id="IPR023393">
    <property type="entry name" value="START-like_dom_sf"/>
</dbReference>
<dbReference type="Proteomes" id="UP001519290">
    <property type="component" value="Unassembled WGS sequence"/>
</dbReference>
<organism evidence="3 4">
    <name type="scientific">Brachybacterium sacelli</name>
    <dbReference type="NCBI Taxonomy" id="173364"/>
    <lineage>
        <taxon>Bacteria</taxon>
        <taxon>Bacillati</taxon>
        <taxon>Actinomycetota</taxon>
        <taxon>Actinomycetes</taxon>
        <taxon>Micrococcales</taxon>
        <taxon>Dermabacteraceae</taxon>
        <taxon>Brachybacterium</taxon>
    </lineage>
</organism>